<organism evidence="10 11">
    <name type="scientific">Phyllachora maydis</name>
    <dbReference type="NCBI Taxonomy" id="1825666"/>
    <lineage>
        <taxon>Eukaryota</taxon>
        <taxon>Fungi</taxon>
        <taxon>Dikarya</taxon>
        <taxon>Ascomycota</taxon>
        <taxon>Pezizomycotina</taxon>
        <taxon>Sordariomycetes</taxon>
        <taxon>Sordariomycetidae</taxon>
        <taxon>Phyllachorales</taxon>
        <taxon>Phyllachoraceae</taxon>
        <taxon>Phyllachora</taxon>
    </lineage>
</organism>
<comment type="subcellular location">
    <subcellularLocation>
        <location evidence="5">Cytoplasm</location>
        <location evidence="5">Cytoskeleton</location>
        <location evidence="5">Microtubule organizing center</location>
    </subcellularLocation>
</comment>
<evidence type="ECO:0000256" key="7">
    <source>
        <dbReference type="SAM" id="Phobius"/>
    </source>
</evidence>
<dbReference type="GO" id="GO:0005874">
    <property type="term" value="C:microtubule"/>
    <property type="evidence" value="ECO:0007669"/>
    <property type="project" value="UniProtKB-KW"/>
</dbReference>
<accession>A0AAD9MD40</accession>
<dbReference type="InterPro" id="IPR032797">
    <property type="entry name" value="Mod21_N"/>
</dbReference>
<dbReference type="InterPro" id="IPR040457">
    <property type="entry name" value="GCP_C"/>
</dbReference>
<comment type="caution">
    <text evidence="10">The sequence shown here is derived from an EMBL/GenBank/DDBJ whole genome shotgun (WGS) entry which is preliminary data.</text>
</comment>
<gene>
    <name evidence="10" type="ORF">P8C59_004102</name>
</gene>
<evidence type="ECO:0000256" key="1">
    <source>
        <dbReference type="ARBA" id="ARBA00010337"/>
    </source>
</evidence>
<dbReference type="GO" id="GO:0007020">
    <property type="term" value="P:microtubule nucleation"/>
    <property type="evidence" value="ECO:0007669"/>
    <property type="project" value="InterPro"/>
</dbReference>
<protein>
    <recommendedName>
        <fullName evidence="5">Spindle pole body component</fullName>
    </recommendedName>
</protein>
<keyword evidence="7" id="KW-1133">Transmembrane helix</keyword>
<reference evidence="10" key="1">
    <citation type="journal article" date="2023" name="Mol. Plant Microbe Interact.">
        <title>Elucidating the Obligate Nature and Biological Capacity of an Invasive Fungal Corn Pathogen.</title>
        <authorList>
            <person name="MacCready J.S."/>
            <person name="Roggenkamp E.M."/>
            <person name="Gdanetz K."/>
            <person name="Chilvers M.I."/>
        </authorList>
    </citation>
    <scope>NUCLEOTIDE SEQUENCE</scope>
    <source>
        <strain evidence="10">PM02</strain>
    </source>
</reference>
<dbReference type="InterPro" id="IPR059169">
    <property type="entry name" value="GCP5_N_ext"/>
</dbReference>
<keyword evidence="7" id="KW-0812">Transmembrane</keyword>
<keyword evidence="3 5" id="KW-0493">Microtubule</keyword>
<dbReference type="Pfam" id="PF04130">
    <property type="entry name" value="GCP_C_terminal"/>
    <property type="match status" value="1"/>
</dbReference>
<dbReference type="GO" id="GO:0000930">
    <property type="term" value="C:gamma-tubulin complex"/>
    <property type="evidence" value="ECO:0007669"/>
    <property type="project" value="TreeGrafter"/>
</dbReference>
<dbReference type="InterPro" id="IPR007259">
    <property type="entry name" value="GCP"/>
</dbReference>
<evidence type="ECO:0000259" key="9">
    <source>
        <dbReference type="Pfam" id="PF14609"/>
    </source>
</evidence>
<name>A0AAD9MD40_9PEZI</name>
<dbReference type="GO" id="GO:0000922">
    <property type="term" value="C:spindle pole"/>
    <property type="evidence" value="ECO:0007669"/>
    <property type="project" value="InterPro"/>
</dbReference>
<dbReference type="GO" id="GO:0000278">
    <property type="term" value="P:mitotic cell cycle"/>
    <property type="evidence" value="ECO:0007669"/>
    <property type="project" value="TreeGrafter"/>
</dbReference>
<dbReference type="GO" id="GO:0051321">
    <property type="term" value="P:meiotic cell cycle"/>
    <property type="evidence" value="ECO:0007669"/>
    <property type="project" value="TreeGrafter"/>
</dbReference>
<dbReference type="GO" id="GO:0043015">
    <property type="term" value="F:gamma-tubulin binding"/>
    <property type="evidence" value="ECO:0007669"/>
    <property type="project" value="InterPro"/>
</dbReference>
<feature type="compositionally biased region" description="Basic and acidic residues" evidence="6">
    <location>
        <begin position="431"/>
        <end position="444"/>
    </location>
</feature>
<keyword evidence="11" id="KW-1185">Reference proteome</keyword>
<dbReference type="Gene3D" id="1.20.120.1900">
    <property type="entry name" value="Gamma-tubulin complex, C-terminal domain"/>
    <property type="match status" value="1"/>
</dbReference>
<evidence type="ECO:0000256" key="3">
    <source>
        <dbReference type="ARBA" id="ARBA00022701"/>
    </source>
</evidence>
<dbReference type="AlphaFoldDB" id="A0AAD9MD40"/>
<feature type="domain" description="Gamma-Tubulin ring complex non-core subunit mod21 N-terminal" evidence="9">
    <location>
        <begin position="37"/>
        <end position="128"/>
    </location>
</feature>
<dbReference type="CDD" id="cd22572">
    <property type="entry name" value="GCP5_NTD"/>
    <property type="match status" value="1"/>
</dbReference>
<proteinExistence type="inferred from homology"/>
<evidence type="ECO:0000313" key="10">
    <source>
        <dbReference type="EMBL" id="KAK2069528.1"/>
    </source>
</evidence>
<evidence type="ECO:0000256" key="2">
    <source>
        <dbReference type="ARBA" id="ARBA00022490"/>
    </source>
</evidence>
<dbReference type="EMBL" id="JAQQPM010000003">
    <property type="protein sequence ID" value="KAK2069528.1"/>
    <property type="molecule type" value="Genomic_DNA"/>
</dbReference>
<dbReference type="GO" id="GO:0031122">
    <property type="term" value="P:cytoplasmic microtubule organization"/>
    <property type="evidence" value="ECO:0007669"/>
    <property type="project" value="TreeGrafter"/>
</dbReference>
<evidence type="ECO:0000256" key="5">
    <source>
        <dbReference type="RuleBase" id="RU363050"/>
    </source>
</evidence>
<feature type="compositionally biased region" description="Pro residues" evidence="6">
    <location>
        <begin position="447"/>
        <end position="456"/>
    </location>
</feature>
<evidence type="ECO:0000256" key="6">
    <source>
        <dbReference type="SAM" id="MobiDB-lite"/>
    </source>
</evidence>
<dbReference type="Proteomes" id="UP001217918">
    <property type="component" value="Unassembled WGS sequence"/>
</dbReference>
<evidence type="ECO:0000259" key="8">
    <source>
        <dbReference type="Pfam" id="PF04130"/>
    </source>
</evidence>
<sequence>MNSSPSLQLCPKVRTEDATQPFEVDEHLGGLVERLRVTGREALGDALARRLQLLAPLKSRWTPEILHLLLELSDQPAEKTKIDSLHSLHEPEEDPGPALTWAEIAEEDGWDEDRALWRNVNFDDNSDDDVYEDIVITEEGMRDYQAVFTFLLQIKRAFRMLLHRHAGVAESVDDDDIVDEDRLYYLIRAKLLWFCNSIMSYVALLVITPYAAVMREGLIHAVDVDEMIEVHARFTERLRQASCLGPKLKPIHDCILDMLDLTVKLEDAHRIEALGETPRRLAYDDDEEENMRVDMATPALLGGWSARCCEGESSRGCGENGIFAASLALSAGQLLQYCKSGHRIALGSASHFDQKTTTHPRLMRTPPLSDLSDEAWNATLACPGTCHSVRPVHLRIISSSEHARSAGGTTKHRLNFGGEAAICKNSSDTQGDDRGKSHLAEPLRHVSPPPSHRLLH</sequence>
<dbReference type="GO" id="GO:0005816">
    <property type="term" value="C:spindle pole body"/>
    <property type="evidence" value="ECO:0007669"/>
    <property type="project" value="UniProtKB-ARBA"/>
</dbReference>
<evidence type="ECO:0000313" key="11">
    <source>
        <dbReference type="Proteomes" id="UP001217918"/>
    </source>
</evidence>
<comment type="similarity">
    <text evidence="1 5">Belongs to the TUBGCP family.</text>
</comment>
<dbReference type="InterPro" id="IPR042241">
    <property type="entry name" value="GCP_C_sf"/>
</dbReference>
<keyword evidence="7" id="KW-0472">Membrane</keyword>
<feature type="domain" description="Gamma tubulin complex component C-terminal" evidence="8">
    <location>
        <begin position="133"/>
        <end position="276"/>
    </location>
</feature>
<dbReference type="Pfam" id="PF14609">
    <property type="entry name" value="GCP5-Mod21_N"/>
    <property type="match status" value="1"/>
</dbReference>
<dbReference type="PANTHER" id="PTHR19302:SF33">
    <property type="entry name" value="GAMMA-TUBULIN COMPLEX COMPONENT 5"/>
    <property type="match status" value="1"/>
</dbReference>
<dbReference type="GO" id="GO:0051225">
    <property type="term" value="P:spindle assembly"/>
    <property type="evidence" value="ECO:0007669"/>
    <property type="project" value="TreeGrafter"/>
</dbReference>
<feature type="region of interest" description="Disordered" evidence="6">
    <location>
        <begin position="422"/>
        <end position="456"/>
    </location>
</feature>
<keyword evidence="4 5" id="KW-0206">Cytoskeleton</keyword>
<dbReference type="GO" id="GO:0051011">
    <property type="term" value="F:microtubule minus-end binding"/>
    <property type="evidence" value="ECO:0007669"/>
    <property type="project" value="TreeGrafter"/>
</dbReference>
<feature type="transmembrane region" description="Helical" evidence="7">
    <location>
        <begin position="191"/>
        <end position="212"/>
    </location>
</feature>
<dbReference type="PANTHER" id="PTHR19302">
    <property type="entry name" value="GAMMA TUBULIN COMPLEX PROTEIN"/>
    <property type="match status" value="1"/>
</dbReference>
<keyword evidence="2 5" id="KW-0963">Cytoplasm</keyword>
<evidence type="ECO:0000256" key="4">
    <source>
        <dbReference type="ARBA" id="ARBA00023212"/>
    </source>
</evidence>